<comment type="similarity">
    <text evidence="1">Belongs to the AHA1 family.</text>
</comment>
<dbReference type="OrthoDB" id="9815653at2"/>
<dbReference type="Gene3D" id="3.30.530.20">
    <property type="match status" value="1"/>
</dbReference>
<evidence type="ECO:0000313" key="3">
    <source>
        <dbReference type="EMBL" id="EWT01464.1"/>
    </source>
</evidence>
<protein>
    <submittedName>
        <fullName evidence="3">ATPase</fullName>
    </submittedName>
</protein>
<dbReference type="Pfam" id="PF08327">
    <property type="entry name" value="AHSA1"/>
    <property type="match status" value="1"/>
</dbReference>
<evidence type="ECO:0000313" key="4">
    <source>
        <dbReference type="Proteomes" id="UP000019489"/>
    </source>
</evidence>
<proteinExistence type="inferred from homology"/>
<dbReference type="eggNOG" id="COG3832">
    <property type="taxonomic scope" value="Bacteria"/>
</dbReference>
<dbReference type="InterPro" id="IPR023393">
    <property type="entry name" value="START-like_dom_sf"/>
</dbReference>
<dbReference type="RefSeq" id="WP_051510472.1">
    <property type="nucleotide sequence ID" value="NZ_AWSA01000021.1"/>
</dbReference>
<dbReference type="SUPFAM" id="SSF55961">
    <property type="entry name" value="Bet v1-like"/>
    <property type="match status" value="1"/>
</dbReference>
<reference evidence="3 4" key="1">
    <citation type="submission" date="2013-08" db="EMBL/GenBank/DDBJ databases">
        <title>Intrasporangium oryzae NRRL B-24470.</title>
        <authorList>
            <person name="Liu H."/>
            <person name="Wang G."/>
        </authorList>
    </citation>
    <scope>NUCLEOTIDE SEQUENCE [LARGE SCALE GENOMIC DNA]</scope>
    <source>
        <strain evidence="3 4">NRRL B-24470</strain>
    </source>
</reference>
<dbReference type="STRING" id="1386089.N865_09975"/>
<dbReference type="PATRIC" id="fig|1386089.3.peg.2211"/>
<organism evidence="3 4">
    <name type="scientific">Intrasporangium oryzae NRRL B-24470</name>
    <dbReference type="NCBI Taxonomy" id="1386089"/>
    <lineage>
        <taxon>Bacteria</taxon>
        <taxon>Bacillati</taxon>
        <taxon>Actinomycetota</taxon>
        <taxon>Actinomycetes</taxon>
        <taxon>Micrococcales</taxon>
        <taxon>Intrasporangiaceae</taxon>
        <taxon>Intrasporangium</taxon>
    </lineage>
</organism>
<evidence type="ECO:0000259" key="2">
    <source>
        <dbReference type="Pfam" id="PF08327"/>
    </source>
</evidence>
<dbReference type="AlphaFoldDB" id="W9GC88"/>
<feature type="domain" description="Activator of Hsp90 ATPase homologue 1/2-like C-terminal" evidence="2">
    <location>
        <begin position="25"/>
        <end position="149"/>
    </location>
</feature>
<evidence type="ECO:0000256" key="1">
    <source>
        <dbReference type="ARBA" id="ARBA00006817"/>
    </source>
</evidence>
<dbReference type="EMBL" id="AWSA01000021">
    <property type="protein sequence ID" value="EWT01464.1"/>
    <property type="molecule type" value="Genomic_DNA"/>
</dbReference>
<sequence>MTESTVQTSPTQTGVPAQVYHVFIKATPEAIWEAITSPEWSERYFYGARISVTPDAYTSRGPDGADWGSSHVIEFDPPRRLVHGWRSLYHPDLAEEPESRVTWEITPGDDGVSLLTVTHDHLEGSSRTAESVAGTGWMRVLSGLKTLLETGAPLG</sequence>
<keyword evidence="4" id="KW-1185">Reference proteome</keyword>
<gene>
    <name evidence="3" type="ORF">N865_09975</name>
</gene>
<dbReference type="InterPro" id="IPR013538">
    <property type="entry name" value="ASHA1/2-like_C"/>
</dbReference>
<comment type="caution">
    <text evidence="3">The sequence shown here is derived from an EMBL/GenBank/DDBJ whole genome shotgun (WGS) entry which is preliminary data.</text>
</comment>
<name>W9GC88_9MICO</name>
<dbReference type="Proteomes" id="UP000019489">
    <property type="component" value="Unassembled WGS sequence"/>
</dbReference>
<accession>W9GC88</accession>